<evidence type="ECO:0000256" key="1">
    <source>
        <dbReference type="SAM" id="SignalP"/>
    </source>
</evidence>
<sequence>MGFEKPDRISCLLWIALLLAWDVAAFLPRANVASRCVYLPDRAASTCLGSTTSGDEEDGKATLNFLVELNLSSDPLPHSTTKEEVSGFLKDPETRKLMLSAAGSREVDEVPLNSELESLWKECCKEEYGENLLPGEGDCILATTTVTKLPGVSLNNKIYNGVKQFTDEETGIPKFTFMMVGEEQSARGPLVWIFNKLTGKKEEEEASLKPSGFAASHVSVVQDEDGNLAFNYDATIKITVKFPATLLKILPTTKEKAEASASASIGKGIRKDVEKGNKGVYDAFIEFQKQQ</sequence>
<comment type="caution">
    <text evidence="2">The sequence shown here is derived from an EMBL/GenBank/DDBJ whole genome shotgun (WGS) entry which is preliminary data.</text>
</comment>
<organism evidence="2 3">
    <name type="scientific">Seminavis robusta</name>
    <dbReference type="NCBI Taxonomy" id="568900"/>
    <lineage>
        <taxon>Eukaryota</taxon>
        <taxon>Sar</taxon>
        <taxon>Stramenopiles</taxon>
        <taxon>Ochrophyta</taxon>
        <taxon>Bacillariophyta</taxon>
        <taxon>Bacillariophyceae</taxon>
        <taxon>Bacillariophycidae</taxon>
        <taxon>Naviculales</taxon>
        <taxon>Naviculaceae</taxon>
        <taxon>Seminavis</taxon>
    </lineage>
</organism>
<evidence type="ECO:0000313" key="3">
    <source>
        <dbReference type="Proteomes" id="UP001153069"/>
    </source>
</evidence>
<keyword evidence="1" id="KW-0732">Signal</keyword>
<dbReference type="OrthoDB" id="45004at2759"/>
<evidence type="ECO:0000313" key="2">
    <source>
        <dbReference type="EMBL" id="CAB9501453.1"/>
    </source>
</evidence>
<gene>
    <name evidence="2" type="ORF">SEMRO_109_G054520.1</name>
</gene>
<feature type="chain" id="PRO_5040494534" evidence="1">
    <location>
        <begin position="26"/>
        <end position="291"/>
    </location>
</feature>
<accession>A0A9N8DEC5</accession>
<name>A0A9N8DEC5_9STRA</name>
<protein>
    <submittedName>
        <fullName evidence="2">Uncharacterized protein</fullName>
    </submittedName>
</protein>
<feature type="signal peptide" evidence="1">
    <location>
        <begin position="1"/>
        <end position="25"/>
    </location>
</feature>
<dbReference type="EMBL" id="CAICTM010000108">
    <property type="protein sequence ID" value="CAB9501453.1"/>
    <property type="molecule type" value="Genomic_DNA"/>
</dbReference>
<reference evidence="2" key="1">
    <citation type="submission" date="2020-06" db="EMBL/GenBank/DDBJ databases">
        <authorList>
            <consortium name="Plant Systems Biology data submission"/>
        </authorList>
    </citation>
    <scope>NUCLEOTIDE SEQUENCE</scope>
    <source>
        <strain evidence="2">D6</strain>
    </source>
</reference>
<dbReference type="Proteomes" id="UP001153069">
    <property type="component" value="Unassembled WGS sequence"/>
</dbReference>
<proteinExistence type="predicted"/>
<dbReference type="AlphaFoldDB" id="A0A9N8DEC5"/>
<keyword evidence="3" id="KW-1185">Reference proteome</keyword>